<reference evidence="12" key="2">
    <citation type="journal article" date="2021" name="PeerJ">
        <title>Extensive microbial diversity within the chicken gut microbiome revealed by metagenomics and culture.</title>
        <authorList>
            <person name="Gilroy R."/>
            <person name="Ravi A."/>
            <person name="Getino M."/>
            <person name="Pursley I."/>
            <person name="Horton D.L."/>
            <person name="Alikhan N.F."/>
            <person name="Baker D."/>
            <person name="Gharbi K."/>
            <person name="Hall N."/>
            <person name="Watson M."/>
            <person name="Adriaenssens E.M."/>
            <person name="Foster-Nyarko E."/>
            <person name="Jarju S."/>
            <person name="Secka A."/>
            <person name="Antonio M."/>
            <person name="Oren A."/>
            <person name="Chaudhuri R.R."/>
            <person name="La Ragione R."/>
            <person name="Hildebrand F."/>
            <person name="Pallen M.J."/>
        </authorList>
    </citation>
    <scope>NUCLEOTIDE SEQUENCE</scope>
    <source>
        <strain evidence="12">15467</strain>
    </source>
</reference>
<comment type="function">
    <text evidence="9">Involved in the cellular defense against the biological effects of O6-methylguanine (O6-MeG) and O4-methylthymine (O4-MeT) in DNA. Repairs the methylated nucleobase in DNA by stoichiometrically transferring the methyl group to a cysteine residue in the enzyme. This is a suicide reaction: the enzyme is irreversibly inactivated.</text>
</comment>
<dbReference type="InterPro" id="IPR036388">
    <property type="entry name" value="WH-like_DNA-bd_sf"/>
</dbReference>
<keyword evidence="7 9" id="KW-0234">DNA repair</keyword>
<evidence type="ECO:0000256" key="3">
    <source>
        <dbReference type="ARBA" id="ARBA00022490"/>
    </source>
</evidence>
<comment type="miscellaneous">
    <text evidence="9">This enzyme catalyzes only one turnover and therefore is not strictly catalytic. According to one definition, an enzyme is a biocatalyst that acts repeatedly and over many reaction cycles.</text>
</comment>
<organism evidence="12 13">
    <name type="scientific">Candidatus Egerieousia excrementavium</name>
    <dbReference type="NCBI Taxonomy" id="2840778"/>
    <lineage>
        <taxon>Bacteria</taxon>
        <taxon>Pseudomonadati</taxon>
        <taxon>Bacteroidota</taxon>
        <taxon>Bacteroidia</taxon>
        <taxon>Bacteroidales</taxon>
        <taxon>Candidatus Egerieousia</taxon>
    </lineage>
</organism>
<dbReference type="HAMAP" id="MF_00772">
    <property type="entry name" value="OGT"/>
    <property type="match status" value="1"/>
</dbReference>
<evidence type="ECO:0000256" key="9">
    <source>
        <dbReference type="HAMAP-Rule" id="MF_00772"/>
    </source>
</evidence>
<protein>
    <recommendedName>
        <fullName evidence="9">Methylated-DNA--protein-cysteine methyltransferase</fullName>
        <ecNumber evidence="9">2.1.1.63</ecNumber>
    </recommendedName>
    <alternativeName>
        <fullName evidence="9">6-O-methylguanine-DNA methyltransferase</fullName>
        <shortName evidence="9">MGMT</shortName>
    </alternativeName>
    <alternativeName>
        <fullName evidence="9">O-6-methylguanine-DNA-alkyltransferase</fullName>
    </alternativeName>
</protein>
<dbReference type="CDD" id="cd06445">
    <property type="entry name" value="ATase"/>
    <property type="match status" value="1"/>
</dbReference>
<keyword evidence="5 9" id="KW-0808">Transferase</keyword>
<dbReference type="InterPro" id="IPR023546">
    <property type="entry name" value="MGMT"/>
</dbReference>
<dbReference type="SUPFAM" id="SSF46767">
    <property type="entry name" value="Methylated DNA-protein cysteine methyltransferase, C-terminal domain"/>
    <property type="match status" value="1"/>
</dbReference>
<dbReference type="GO" id="GO:0005737">
    <property type="term" value="C:cytoplasm"/>
    <property type="evidence" value="ECO:0007669"/>
    <property type="project" value="UniProtKB-SubCell"/>
</dbReference>
<name>A0A9D9GYE8_9BACT</name>
<comment type="caution">
    <text evidence="12">The sequence shown here is derived from an EMBL/GenBank/DDBJ whole genome shotgun (WGS) entry which is preliminary data.</text>
</comment>
<dbReference type="NCBIfam" id="TIGR00589">
    <property type="entry name" value="ogt"/>
    <property type="match status" value="1"/>
</dbReference>
<keyword evidence="6 9" id="KW-0227">DNA damage</keyword>
<keyword evidence="4 9" id="KW-0489">Methyltransferase</keyword>
<dbReference type="PROSITE" id="PS00374">
    <property type="entry name" value="MGMT"/>
    <property type="match status" value="1"/>
</dbReference>
<dbReference type="PANTHER" id="PTHR10815:SF5">
    <property type="entry name" value="METHYLATED-DNA--PROTEIN-CYSTEINE METHYLTRANSFERASE"/>
    <property type="match status" value="1"/>
</dbReference>
<dbReference type="InterPro" id="IPR014048">
    <property type="entry name" value="MethylDNA_cys_MeTrfase_DNA-bd"/>
</dbReference>
<comment type="similarity">
    <text evidence="2 9">Belongs to the MGMT family.</text>
</comment>
<dbReference type="GO" id="GO:0032259">
    <property type="term" value="P:methylation"/>
    <property type="evidence" value="ECO:0007669"/>
    <property type="project" value="UniProtKB-KW"/>
</dbReference>
<evidence type="ECO:0000256" key="5">
    <source>
        <dbReference type="ARBA" id="ARBA00022679"/>
    </source>
</evidence>
<gene>
    <name evidence="12" type="ORF">IAC68_02930</name>
</gene>
<dbReference type="Pfam" id="PF01035">
    <property type="entry name" value="DNA_binding_1"/>
    <property type="match status" value="1"/>
</dbReference>
<evidence type="ECO:0000259" key="10">
    <source>
        <dbReference type="Pfam" id="PF01035"/>
    </source>
</evidence>
<dbReference type="FunFam" id="1.10.10.10:FF:000214">
    <property type="entry name" value="Methylated-DNA--protein-cysteine methyltransferase"/>
    <property type="match status" value="1"/>
</dbReference>
<feature type="active site" description="Nucleophile; methyl group acceptor" evidence="9">
    <location>
        <position position="188"/>
    </location>
</feature>
<dbReference type="InterPro" id="IPR001497">
    <property type="entry name" value="MethylDNA_cys_MeTrfase_AS"/>
</dbReference>
<feature type="domain" description="Methylated-DNA-[protein]-cysteine S-methyltransferase DNA binding" evidence="10">
    <location>
        <begin position="137"/>
        <end position="216"/>
    </location>
</feature>
<dbReference type="GO" id="GO:0003908">
    <property type="term" value="F:methylated-DNA-[protein]-cysteine S-methyltransferase activity"/>
    <property type="evidence" value="ECO:0007669"/>
    <property type="project" value="UniProtKB-UniRule"/>
</dbReference>
<comment type="subcellular location">
    <subcellularLocation>
        <location evidence="9">Cytoplasm</location>
    </subcellularLocation>
</comment>
<proteinExistence type="inferred from homology"/>
<dbReference type="Gene3D" id="3.30.160.70">
    <property type="entry name" value="Methylated DNA-protein cysteine methyltransferase domain"/>
    <property type="match status" value="1"/>
</dbReference>
<dbReference type="SUPFAM" id="SSF53155">
    <property type="entry name" value="Methylated DNA-protein cysteine methyltransferase domain"/>
    <property type="match status" value="1"/>
</dbReference>
<feature type="domain" description="Methylguanine DNA methyltransferase ribonuclease-like" evidence="11">
    <location>
        <begin position="59"/>
        <end position="131"/>
    </location>
</feature>
<dbReference type="AlphaFoldDB" id="A0A9D9GYE8"/>
<keyword evidence="3 9" id="KW-0963">Cytoplasm</keyword>
<evidence type="ECO:0000256" key="8">
    <source>
        <dbReference type="ARBA" id="ARBA00049348"/>
    </source>
</evidence>
<dbReference type="Pfam" id="PF02870">
    <property type="entry name" value="Methyltransf_1N"/>
    <property type="match status" value="1"/>
</dbReference>
<dbReference type="EMBL" id="JADINB010000067">
    <property type="protein sequence ID" value="MBO8428872.1"/>
    <property type="molecule type" value="Genomic_DNA"/>
</dbReference>
<dbReference type="PANTHER" id="PTHR10815">
    <property type="entry name" value="METHYLATED-DNA--PROTEIN-CYSTEINE METHYLTRANSFERASE"/>
    <property type="match status" value="1"/>
</dbReference>
<comment type="catalytic activity">
    <reaction evidence="8 9">
        <text>a 6-O-methyl-2'-deoxyguanosine in DNA + L-cysteinyl-[protein] = S-methyl-L-cysteinyl-[protein] + a 2'-deoxyguanosine in DNA</text>
        <dbReference type="Rhea" id="RHEA:24000"/>
        <dbReference type="Rhea" id="RHEA-COMP:10131"/>
        <dbReference type="Rhea" id="RHEA-COMP:10132"/>
        <dbReference type="Rhea" id="RHEA-COMP:11367"/>
        <dbReference type="Rhea" id="RHEA-COMP:11368"/>
        <dbReference type="ChEBI" id="CHEBI:29950"/>
        <dbReference type="ChEBI" id="CHEBI:82612"/>
        <dbReference type="ChEBI" id="CHEBI:85445"/>
        <dbReference type="ChEBI" id="CHEBI:85448"/>
        <dbReference type="EC" id="2.1.1.63"/>
    </reaction>
</comment>
<comment type="catalytic activity">
    <reaction evidence="1 9">
        <text>a 4-O-methyl-thymidine in DNA + L-cysteinyl-[protein] = a thymidine in DNA + S-methyl-L-cysteinyl-[protein]</text>
        <dbReference type="Rhea" id="RHEA:53428"/>
        <dbReference type="Rhea" id="RHEA-COMP:10131"/>
        <dbReference type="Rhea" id="RHEA-COMP:10132"/>
        <dbReference type="Rhea" id="RHEA-COMP:13555"/>
        <dbReference type="Rhea" id="RHEA-COMP:13556"/>
        <dbReference type="ChEBI" id="CHEBI:29950"/>
        <dbReference type="ChEBI" id="CHEBI:82612"/>
        <dbReference type="ChEBI" id="CHEBI:137386"/>
        <dbReference type="ChEBI" id="CHEBI:137387"/>
        <dbReference type="EC" id="2.1.1.63"/>
    </reaction>
</comment>
<sequence length="222" mass="24856">MLYGHKKITPELFEKYRKRYSPYCSVASLYLWAVASGDIEIPLRSRKNANIRIISVQNYRSPAGELLLGSTEGMLCMCDWVENIHGNVVKNRLQRLLHADFKQERSSVTLEAARQLDEYFAGARQTFDLPLLFAGTDFQKRVWTELQKIPFGSTVSYAALARLACMPKAVRAVANANGANALSIIVPCHRVIGNNGTLTGYGGGLSAKKFLLELEQKKDRQE</sequence>
<accession>A0A9D9GYE8</accession>
<reference evidence="12" key="1">
    <citation type="submission" date="2020-10" db="EMBL/GenBank/DDBJ databases">
        <authorList>
            <person name="Gilroy R."/>
        </authorList>
    </citation>
    <scope>NUCLEOTIDE SEQUENCE</scope>
    <source>
        <strain evidence="12">15467</strain>
    </source>
</reference>
<evidence type="ECO:0000313" key="13">
    <source>
        <dbReference type="Proteomes" id="UP000823635"/>
    </source>
</evidence>
<dbReference type="InterPro" id="IPR036217">
    <property type="entry name" value="MethylDNA_cys_MeTrfase_DNAb"/>
</dbReference>
<dbReference type="Gene3D" id="1.10.10.10">
    <property type="entry name" value="Winged helix-like DNA-binding domain superfamily/Winged helix DNA-binding domain"/>
    <property type="match status" value="1"/>
</dbReference>
<dbReference type="Gene3D" id="1.10.1670.40">
    <property type="match status" value="1"/>
</dbReference>
<evidence type="ECO:0000313" key="12">
    <source>
        <dbReference type="EMBL" id="MBO8428872.1"/>
    </source>
</evidence>
<dbReference type="InterPro" id="IPR008332">
    <property type="entry name" value="MethylG_MeTrfase_N"/>
</dbReference>
<evidence type="ECO:0000256" key="7">
    <source>
        <dbReference type="ARBA" id="ARBA00023204"/>
    </source>
</evidence>
<evidence type="ECO:0000259" key="11">
    <source>
        <dbReference type="Pfam" id="PF02870"/>
    </source>
</evidence>
<dbReference type="InterPro" id="IPR036631">
    <property type="entry name" value="MGMT_N_sf"/>
</dbReference>
<dbReference type="Proteomes" id="UP000823635">
    <property type="component" value="Unassembled WGS sequence"/>
</dbReference>
<evidence type="ECO:0000256" key="4">
    <source>
        <dbReference type="ARBA" id="ARBA00022603"/>
    </source>
</evidence>
<evidence type="ECO:0000256" key="1">
    <source>
        <dbReference type="ARBA" id="ARBA00001286"/>
    </source>
</evidence>
<dbReference type="EC" id="2.1.1.63" evidence="9"/>
<evidence type="ECO:0000256" key="2">
    <source>
        <dbReference type="ARBA" id="ARBA00008711"/>
    </source>
</evidence>
<dbReference type="GO" id="GO:0006307">
    <property type="term" value="P:DNA alkylation repair"/>
    <property type="evidence" value="ECO:0007669"/>
    <property type="project" value="UniProtKB-UniRule"/>
</dbReference>
<evidence type="ECO:0000256" key="6">
    <source>
        <dbReference type="ARBA" id="ARBA00022763"/>
    </source>
</evidence>